<dbReference type="PANTHER" id="PTHR43830">
    <property type="entry name" value="PROTEIN PSP1"/>
    <property type="match status" value="1"/>
</dbReference>
<feature type="domain" description="PSP1 C-terminal" evidence="1">
    <location>
        <begin position="109"/>
        <end position="194"/>
    </location>
</feature>
<dbReference type="NCBIfam" id="NF041131">
    <property type="entry name" value="RicT_YaaT_fam"/>
    <property type="match status" value="1"/>
</dbReference>
<dbReference type="OrthoDB" id="9779344at2"/>
<dbReference type="eggNOG" id="COG1774">
    <property type="taxonomic scope" value="Bacteria"/>
</dbReference>
<dbReference type="RefSeq" id="WP_012498856.1">
    <property type="nucleotide sequence ID" value="NC_011026.1"/>
</dbReference>
<evidence type="ECO:0000313" key="3">
    <source>
        <dbReference type="Proteomes" id="UP000001208"/>
    </source>
</evidence>
<evidence type="ECO:0000313" key="2">
    <source>
        <dbReference type="EMBL" id="ACF12772.1"/>
    </source>
</evidence>
<dbReference type="GO" id="GO:0005737">
    <property type="term" value="C:cytoplasm"/>
    <property type="evidence" value="ECO:0007669"/>
    <property type="project" value="TreeGrafter"/>
</dbReference>
<dbReference type="InterPro" id="IPR047767">
    <property type="entry name" value="PSP1-like"/>
</dbReference>
<dbReference type="PANTHER" id="PTHR43830:SF3">
    <property type="entry name" value="PROTEIN PSP1"/>
    <property type="match status" value="1"/>
</dbReference>
<protein>
    <submittedName>
        <fullName evidence="2">PSP1 domain protein</fullName>
    </submittedName>
</protein>
<dbReference type="Pfam" id="PF04468">
    <property type="entry name" value="PSP1"/>
    <property type="match status" value="1"/>
</dbReference>
<dbReference type="HOGENOM" id="CLU_033149_0_1_10"/>
<proteinExistence type="predicted"/>
<dbReference type="KEGG" id="cts:Ctha_0301"/>
<name>B3QTM6_CHLT3</name>
<reference evidence="2 3" key="1">
    <citation type="submission" date="2008-06" db="EMBL/GenBank/DDBJ databases">
        <title>Complete sequence of Chloroherpeton thalassium ATCC 35110.</title>
        <authorList>
            <consortium name="US DOE Joint Genome Institute"/>
            <person name="Lucas S."/>
            <person name="Copeland A."/>
            <person name="Lapidus A."/>
            <person name="Glavina del Rio T."/>
            <person name="Dalin E."/>
            <person name="Tice H."/>
            <person name="Bruce D."/>
            <person name="Goodwin L."/>
            <person name="Pitluck S."/>
            <person name="Schmutz J."/>
            <person name="Larimer F."/>
            <person name="Land M."/>
            <person name="Hauser L."/>
            <person name="Kyrpides N."/>
            <person name="Mikhailova N."/>
            <person name="Liu Z."/>
            <person name="Li T."/>
            <person name="Zhao F."/>
            <person name="Overmann J."/>
            <person name="Bryant D.A."/>
            <person name="Richardson P."/>
        </authorList>
    </citation>
    <scope>NUCLEOTIDE SEQUENCE [LARGE SCALE GENOMIC DNA]</scope>
    <source>
        <strain evidence="3">ATCC 35110 / GB-78</strain>
    </source>
</reference>
<evidence type="ECO:0000259" key="1">
    <source>
        <dbReference type="PROSITE" id="PS51411"/>
    </source>
</evidence>
<sequence>MKCVRDNCTGRSVCNVRACLPDYLLSLENKILEEADPTELQECSLYEVEFRGNRKEFYKDDNPQNLRIGDFVIVQADSGHDAGWIFSSGALARKKVEQRSLDPNNKKILNILRKASTEEIEALQVIETREPEIAEICRKKIAAHQLDMKFVDVELRFDQQKISVFFTADHRIDFRELVRDLASEFHVRIQMVQISTRDEAKRMGGVGSCGRMLCCTTWLKEFHQVSTDSAKYQNMQMNMSRLSGQCARLKCCLNYERDSYLEQLKKFPIVESIVKTEQGKAKIERVDIFRDEIWLHYEANDTWQCLNLEEFNRIFTRRN</sequence>
<dbReference type="EMBL" id="CP001100">
    <property type="protein sequence ID" value="ACF12772.1"/>
    <property type="molecule type" value="Genomic_DNA"/>
</dbReference>
<dbReference type="STRING" id="517418.Ctha_0301"/>
<keyword evidence="3" id="KW-1185">Reference proteome</keyword>
<gene>
    <name evidence="2" type="ordered locus">Ctha_0301</name>
</gene>
<dbReference type="PROSITE" id="PS51411">
    <property type="entry name" value="PSP1_C"/>
    <property type="match status" value="1"/>
</dbReference>
<organism evidence="2 3">
    <name type="scientific">Chloroherpeton thalassium (strain ATCC 35110 / GB-78)</name>
    <dbReference type="NCBI Taxonomy" id="517418"/>
    <lineage>
        <taxon>Bacteria</taxon>
        <taxon>Pseudomonadati</taxon>
        <taxon>Chlorobiota</taxon>
        <taxon>Chlorobiia</taxon>
        <taxon>Chlorobiales</taxon>
        <taxon>Chloroherpetonaceae</taxon>
        <taxon>Chloroherpeton</taxon>
    </lineage>
</organism>
<dbReference type="InterPro" id="IPR007557">
    <property type="entry name" value="PSP1_C"/>
</dbReference>
<dbReference type="AlphaFoldDB" id="B3QTM6"/>
<accession>B3QTM6</accession>
<dbReference type="Proteomes" id="UP000001208">
    <property type="component" value="Chromosome"/>
</dbReference>